<dbReference type="Proteomes" id="UP000287866">
    <property type="component" value="Unassembled WGS sequence"/>
</dbReference>
<organism evidence="1 2">
    <name type="scientific">Phycicoccus flavus</name>
    <dbReference type="NCBI Taxonomy" id="2502783"/>
    <lineage>
        <taxon>Bacteria</taxon>
        <taxon>Bacillati</taxon>
        <taxon>Actinomycetota</taxon>
        <taxon>Actinomycetes</taxon>
        <taxon>Micrococcales</taxon>
        <taxon>Intrasporangiaceae</taxon>
        <taxon>Phycicoccus</taxon>
    </lineage>
</organism>
<accession>A0A8T6RBX6</accession>
<reference evidence="1" key="1">
    <citation type="submission" date="2020-03" db="EMBL/GenBank/DDBJ databases">
        <title>Phycicoccus flavus sp. nov., a novel endophytic actinobacterium isolated from branch of Kandelia candel.</title>
        <authorList>
            <person name="Tuo L."/>
        </authorList>
    </citation>
    <scope>NUCLEOTIDE SEQUENCE</scope>
    <source>
        <strain evidence="1">CMS6Z-2</strain>
    </source>
</reference>
<proteinExistence type="predicted"/>
<dbReference type="AlphaFoldDB" id="A0A8T6RBX6"/>
<dbReference type="EMBL" id="SAYU02000132">
    <property type="protein sequence ID" value="NHA70325.1"/>
    <property type="molecule type" value="Genomic_DNA"/>
</dbReference>
<dbReference type="RefSeq" id="WP_165567063.1">
    <property type="nucleotide sequence ID" value="NZ_SAYU02000132.1"/>
</dbReference>
<comment type="caution">
    <text evidence="1">The sequence shown here is derived from an EMBL/GenBank/DDBJ whole genome shotgun (WGS) entry which is preliminary data.</text>
</comment>
<feature type="non-terminal residue" evidence="1">
    <location>
        <position position="73"/>
    </location>
</feature>
<evidence type="ECO:0000313" key="1">
    <source>
        <dbReference type="EMBL" id="NHA70325.1"/>
    </source>
</evidence>
<keyword evidence="2" id="KW-1185">Reference proteome</keyword>
<name>A0A8T6RBX6_9MICO</name>
<evidence type="ECO:0000313" key="2">
    <source>
        <dbReference type="Proteomes" id="UP000287866"/>
    </source>
</evidence>
<sequence length="73" mass="7284">MSAVPPDGDRFVEVTGPGLVAVVEPGAWGAGRLAAAADDGLLALLDLLCGDGLDAAPAFGIVLDDGSRLRLLL</sequence>
<protein>
    <submittedName>
        <fullName evidence="1">Uncharacterized protein</fullName>
    </submittedName>
</protein>
<gene>
    <name evidence="1" type="ORF">EPD83_020090</name>
</gene>